<gene>
    <name evidence="2" type="ORF">CR203_06200</name>
</gene>
<accession>A0A3A9K4V3</accession>
<dbReference type="SUPFAM" id="SSF53850">
    <property type="entry name" value="Periplasmic binding protein-like II"/>
    <property type="match status" value="1"/>
</dbReference>
<dbReference type="Gene3D" id="3.40.190.10">
    <property type="entry name" value="Periplasmic binding protein-like II"/>
    <property type="match status" value="2"/>
</dbReference>
<dbReference type="AlphaFoldDB" id="A0A3A9K4V3"/>
<evidence type="ECO:0000313" key="3">
    <source>
        <dbReference type="Proteomes" id="UP000281498"/>
    </source>
</evidence>
<dbReference type="NCBIfam" id="TIGR02122">
    <property type="entry name" value="TRAP_TAXI"/>
    <property type="match status" value="1"/>
</dbReference>
<evidence type="ECO:0000313" key="2">
    <source>
        <dbReference type="EMBL" id="RKL68084.1"/>
    </source>
</evidence>
<proteinExistence type="predicted"/>
<feature type="chain" id="PRO_5039310720" description="C4-dicarboxylate ABC transporter substrate-binding protein" evidence="1">
    <location>
        <begin position="25"/>
        <end position="325"/>
    </location>
</feature>
<keyword evidence="3" id="KW-1185">Reference proteome</keyword>
<dbReference type="PROSITE" id="PS51257">
    <property type="entry name" value="PROKAR_LIPOPROTEIN"/>
    <property type="match status" value="1"/>
</dbReference>
<reference evidence="2 3" key="1">
    <citation type="submission" date="2017-10" db="EMBL/GenBank/DDBJ databases">
        <title>Bacillus sp. nov., a halophilic bacterium isolated from a Keqin Lake.</title>
        <authorList>
            <person name="Wang H."/>
        </authorList>
    </citation>
    <scope>NUCLEOTIDE SEQUENCE [LARGE SCALE GENOMIC DNA]</scope>
    <source>
        <strain evidence="2 3">KCTC 13187</strain>
    </source>
</reference>
<comment type="caution">
    <text evidence="2">The sequence shown here is derived from an EMBL/GenBank/DDBJ whole genome shotgun (WGS) entry which is preliminary data.</text>
</comment>
<dbReference type="PANTHER" id="PTHR42941">
    <property type="entry name" value="SLL1037 PROTEIN"/>
    <property type="match status" value="1"/>
</dbReference>
<keyword evidence="1" id="KW-0732">Signal</keyword>
<organism evidence="2 3">
    <name type="scientific">Salipaludibacillus neizhouensis</name>
    <dbReference type="NCBI Taxonomy" id="885475"/>
    <lineage>
        <taxon>Bacteria</taxon>
        <taxon>Bacillati</taxon>
        <taxon>Bacillota</taxon>
        <taxon>Bacilli</taxon>
        <taxon>Bacillales</taxon>
        <taxon>Bacillaceae</taxon>
    </lineage>
</organism>
<dbReference type="EMBL" id="PDOE01000002">
    <property type="protein sequence ID" value="RKL68084.1"/>
    <property type="molecule type" value="Genomic_DNA"/>
</dbReference>
<evidence type="ECO:0008006" key="4">
    <source>
        <dbReference type="Google" id="ProtNLM"/>
    </source>
</evidence>
<evidence type="ECO:0000256" key="1">
    <source>
        <dbReference type="SAM" id="SignalP"/>
    </source>
</evidence>
<dbReference type="RefSeq" id="WP_110938422.1">
    <property type="nucleotide sequence ID" value="NZ_KZ614147.1"/>
</dbReference>
<name>A0A3A9K4V3_9BACI</name>
<sequence>MKILKHFNTIVLSVAMLSLFVACGSEEGSSASSDAPLVIGTGGSSGTYYAVGAGMSQVINNNSEKLNTVSQGTNGATENVRLLKSGEIQVGFGNWDALYFGNNGGGPFEGEEQGTLSLMNLYLSGGQMVVDASSDIESFDDLRGKSINLGPPGSTITDMSIIMLEAHGIDHEEDINPYYLDFAEGGRMLGDGDLDATFYVSGIPTAGVIDLSSSSEIRMISLDDSISDDIIEQYPYYNKLTIPAGTYSGIDYDVETLQLWTSLMVSEDMSDDVAYEIVSTLLENLDKFKEVHNVGEDFSLENAVESPISIHPGAEKYYKEKGVLE</sequence>
<dbReference type="Proteomes" id="UP000281498">
    <property type="component" value="Unassembled WGS sequence"/>
</dbReference>
<feature type="signal peptide" evidence="1">
    <location>
        <begin position="1"/>
        <end position="24"/>
    </location>
</feature>
<protein>
    <recommendedName>
        <fullName evidence="4">C4-dicarboxylate ABC transporter substrate-binding protein</fullName>
    </recommendedName>
</protein>
<dbReference type="PANTHER" id="PTHR42941:SF1">
    <property type="entry name" value="SLL1037 PROTEIN"/>
    <property type="match status" value="1"/>
</dbReference>
<dbReference type="InterPro" id="IPR011852">
    <property type="entry name" value="TRAP_TAXI"/>
</dbReference>
<dbReference type="CDD" id="cd13520">
    <property type="entry name" value="PBP2_TAXI_TRAP"/>
    <property type="match status" value="1"/>
</dbReference>
<dbReference type="Pfam" id="PF16868">
    <property type="entry name" value="NMT1_3"/>
    <property type="match status" value="1"/>
</dbReference>
<dbReference type="OrthoDB" id="9776669at2"/>